<dbReference type="InterPro" id="IPR011009">
    <property type="entry name" value="Kinase-like_dom_sf"/>
</dbReference>
<dbReference type="GO" id="GO:0042601">
    <property type="term" value="C:endospore-forming forespore"/>
    <property type="evidence" value="ECO:0007669"/>
    <property type="project" value="TreeGrafter"/>
</dbReference>
<dbReference type="Proteomes" id="UP000001283">
    <property type="component" value="Chromosome"/>
</dbReference>
<dbReference type="EMBL" id="CP003017">
    <property type="protein sequence ID" value="AEN87181.1"/>
    <property type="molecule type" value="Genomic_DNA"/>
</dbReference>
<dbReference type="SUPFAM" id="SSF56112">
    <property type="entry name" value="Protein kinase-like (PK-like)"/>
    <property type="match status" value="1"/>
</dbReference>
<dbReference type="PANTHER" id="PTHR39179:SF2">
    <property type="entry name" value="ENDOSPORE COAT-ASSOCIATED PROTEIN YUTH"/>
    <property type="match status" value="1"/>
</dbReference>
<protein>
    <submittedName>
        <fullName evidence="1">Spore coat protein YutH</fullName>
    </submittedName>
</protein>
<dbReference type="InterPro" id="IPR047175">
    <property type="entry name" value="CotS-like"/>
</dbReference>
<dbReference type="InterPro" id="IPR014254">
    <property type="entry name" value="Spore_coat_YutH"/>
</dbReference>
<name>A0A8D3WUG6_PRIMW</name>
<evidence type="ECO:0000313" key="1">
    <source>
        <dbReference type="EMBL" id="AEN87181.1"/>
    </source>
</evidence>
<sequence length="339" mass="40873">MKRGIKMIQTIYEHYGLRPNEFMPVGKFEGFQYRDILYTIINVKQMEQDELNELYQMSQFLMGQGDRHVATFMPNLNGEMITENETEKFIICRCLAEEKNPNFSPGHELAVFHQKGRLFPYEVEKANRLGQWKSMWEKRLDQMEQFWYGRLRALPNQEMEKRFLETFPYYLGLTENAIQYLVDTEIDDLPRSVDAATICHHRFGQKTWGEDYVYKLPADWVFDHPSRDIAEYIREQYLLTYAVDERHMHQFLSEYEKVNPLSSFSWRLLYARLLFPVHYFEVIEGYYSVQDERQKQKYYEKLEGVLAHSSHYEAFLKRFYQSVGISTSRYHIPELTWIH</sequence>
<dbReference type="AlphaFoldDB" id="A0A8D3WUG6"/>
<proteinExistence type="predicted"/>
<evidence type="ECO:0000313" key="2">
    <source>
        <dbReference type="Proteomes" id="UP000001283"/>
    </source>
</evidence>
<organism evidence="1 2">
    <name type="scientific">Priestia megaterium (strain WSH-002)</name>
    <name type="common">Bacillus megaterium</name>
    <dbReference type="NCBI Taxonomy" id="1006007"/>
    <lineage>
        <taxon>Bacteria</taxon>
        <taxon>Bacillati</taxon>
        <taxon>Bacillota</taxon>
        <taxon>Bacilli</taxon>
        <taxon>Bacillales</taxon>
        <taxon>Bacillaceae</taxon>
        <taxon>Priestia</taxon>
    </lineage>
</organism>
<reference evidence="1 2" key="1">
    <citation type="journal article" date="2011" name="J. Bacteriol.">
        <title>Complete genome sequence of the industrial strain Bacillus megaterium WSH-002.</title>
        <authorList>
            <person name="Liu L."/>
            <person name="Li Y."/>
            <person name="Zhang J."/>
            <person name="Zou W."/>
            <person name="Zhou Z."/>
            <person name="Liu J."/>
            <person name="Li X."/>
            <person name="Wang L."/>
            <person name="Chen J."/>
        </authorList>
    </citation>
    <scope>NUCLEOTIDE SEQUENCE [LARGE SCALE GENOMIC DNA]</scope>
    <source>
        <strain evidence="1 2">WSH-002</strain>
    </source>
</reference>
<keyword evidence="1" id="KW-0167">Capsid protein</keyword>
<dbReference type="PANTHER" id="PTHR39179">
    <property type="entry name" value="SPORE COAT PROTEIN I"/>
    <property type="match status" value="1"/>
</dbReference>
<dbReference type="Gene3D" id="3.90.1200.10">
    <property type="match status" value="1"/>
</dbReference>
<dbReference type="KEGG" id="bmh:BMWSH_0297"/>
<gene>
    <name evidence="1" type="primary">cotS</name>
    <name evidence="1" type="ORF">BMWSH_0297</name>
</gene>
<accession>A0A8D3WUG6</accession>
<dbReference type="NCBIfam" id="TIGR02905">
    <property type="entry name" value="spore_yutH"/>
    <property type="match status" value="1"/>
</dbReference>
<keyword evidence="1" id="KW-0946">Virion</keyword>